<keyword evidence="2" id="KW-1185">Reference proteome</keyword>
<dbReference type="AlphaFoldDB" id="A0A077M3V0"/>
<dbReference type="RefSeq" id="WP_048544412.1">
    <property type="nucleotide sequence ID" value="NZ_HF571038.1"/>
</dbReference>
<evidence type="ECO:0000313" key="2">
    <source>
        <dbReference type="Proteomes" id="UP000035720"/>
    </source>
</evidence>
<evidence type="ECO:0000313" key="1">
    <source>
        <dbReference type="EMBL" id="CCI51866.1"/>
    </source>
</evidence>
<organism evidence="1 2">
    <name type="scientific">Nostocoides jenkinsii Ben 74</name>
    <dbReference type="NCBI Taxonomy" id="1193518"/>
    <lineage>
        <taxon>Bacteria</taxon>
        <taxon>Bacillati</taxon>
        <taxon>Actinomycetota</taxon>
        <taxon>Actinomycetes</taxon>
        <taxon>Micrococcales</taxon>
        <taxon>Intrasporangiaceae</taxon>
        <taxon>Nostocoides</taxon>
    </lineage>
</organism>
<protein>
    <submittedName>
        <fullName evidence="1">Uncharacterized protein</fullName>
    </submittedName>
</protein>
<dbReference type="EMBL" id="CAJC01000035">
    <property type="protein sequence ID" value="CCI51866.1"/>
    <property type="molecule type" value="Genomic_DNA"/>
</dbReference>
<sequence length="464" mass="50881">MAGVTASALVATASAPGGGTAEAAAPPPPIPARSTADFLDSLGIVTHLSDREYPKGEVILAKLRELGIKHVRTNSHVIPGDPGYGRAIKTSILLGKNGYGLHFTALRPMMSDPTEADIEAAIELRLKYIIDNGLTPYTEAVETFNEYDKVYPRVNNWPEALKASMIYLNAQRGRLAPGTDILGPALVGFDLPNTAPLMQTDAEGRPMNTYFDSGNLHSYYIGAKPESVFKDSTPEARPSPFNTYPGKLTKAINLRQRIRSYAYNISKDKPIMLTETGYNNDPNGLYTGRIDEKSSGTYMPRAYLEAFRIGMQRTFMYELYDEPSAMPQYQRYFGFYRPDGSPKPQAVTVSKLTILLGGGTDFATTALPVRITDLSAAGVQKVLLQKRPGEWWLAVWRPVSVWDYLKYAPIPRTASPLQLTFAAPQKVEVHKDVSLTRDTTAPSTPVTSLKLNVGPDVTLVKITG</sequence>
<accession>A0A077M3V0</accession>
<dbReference type="Proteomes" id="UP000035720">
    <property type="component" value="Unassembled WGS sequence"/>
</dbReference>
<dbReference type="InterPro" id="IPR017853">
    <property type="entry name" value="GH"/>
</dbReference>
<dbReference type="SUPFAM" id="SSF51445">
    <property type="entry name" value="(Trans)glycosidases"/>
    <property type="match status" value="1"/>
</dbReference>
<dbReference type="STRING" id="1193518.BN13_130008"/>
<proteinExistence type="predicted"/>
<comment type="caution">
    <text evidence="1">The sequence shown here is derived from an EMBL/GenBank/DDBJ whole genome shotgun (WGS) entry which is preliminary data.</text>
</comment>
<dbReference type="Gene3D" id="3.20.20.80">
    <property type="entry name" value="Glycosidases"/>
    <property type="match status" value="1"/>
</dbReference>
<reference evidence="1 2" key="1">
    <citation type="journal article" date="2013" name="ISME J.">
        <title>A metabolic model for members of the genus Tetrasphaera involved in enhanced biological phosphorus removal.</title>
        <authorList>
            <person name="Kristiansen R."/>
            <person name="Nguyen H.T.T."/>
            <person name="Saunders A.M."/>
            <person name="Nielsen J.L."/>
            <person name="Wimmer R."/>
            <person name="Le V.Q."/>
            <person name="McIlroy S.J."/>
            <person name="Petrovski S."/>
            <person name="Seviour R.J."/>
            <person name="Calteau A."/>
            <person name="Nielsen K.L."/>
            <person name="Nielsen P.H."/>
        </authorList>
    </citation>
    <scope>NUCLEOTIDE SEQUENCE [LARGE SCALE GENOMIC DNA]</scope>
    <source>
        <strain evidence="1 2">Ben 74</strain>
    </source>
</reference>
<name>A0A077M3V0_9MICO</name>
<gene>
    <name evidence="1" type="ORF">BN13_130008</name>
</gene>